<sequence length="253" mass="26665">MTHDMTASTGRPRAGDGDYTFWREHTHINLTPVAAPSILGLFGFAVSTFMVAANLAGWYGNLATPLILAPLAFAFGGVAQTLAAMWSYRARDALASAVHGAWGSFWIAYGIYMLFVGLGGLPSPVTSRAAAVAFGFWFIGLAAVTWTATFAAAVENVALTLVLLTLAVGSTLLAIGLTAAVGIVLLLGAYFLIASAVIAWYTGSAMVLETTYQRTILPMGGRRRREPPARPAGRAPRVPIQFEMGEPGVKVGQ</sequence>
<dbReference type="NCBIfam" id="NF038013">
    <property type="entry name" value="AceTr_1"/>
    <property type="match status" value="1"/>
</dbReference>
<feature type="transmembrane region" description="Helical" evidence="6">
    <location>
        <begin position="38"/>
        <end position="60"/>
    </location>
</feature>
<feature type="transmembrane region" description="Helical" evidence="6">
    <location>
        <begin position="100"/>
        <end position="118"/>
    </location>
</feature>
<accession>A0ABY7B990</accession>
<feature type="transmembrane region" description="Helical" evidence="6">
    <location>
        <begin position="189"/>
        <end position="208"/>
    </location>
</feature>
<keyword evidence="4 6" id="KW-1133">Transmembrane helix</keyword>
<keyword evidence="8" id="KW-1185">Reference proteome</keyword>
<organism evidence="7 8">
    <name type="scientific">Amycolatopsis cynarae</name>
    <dbReference type="NCBI Taxonomy" id="2995223"/>
    <lineage>
        <taxon>Bacteria</taxon>
        <taxon>Bacillati</taxon>
        <taxon>Actinomycetota</taxon>
        <taxon>Actinomycetes</taxon>
        <taxon>Pseudonocardiales</taxon>
        <taxon>Pseudonocardiaceae</taxon>
        <taxon>Amycolatopsis</taxon>
    </lineage>
</organism>
<keyword evidence="3 6" id="KW-0812">Transmembrane</keyword>
<gene>
    <name evidence="7" type="ORF">ORV05_14425</name>
</gene>
<evidence type="ECO:0000313" key="7">
    <source>
        <dbReference type="EMBL" id="WAL68906.1"/>
    </source>
</evidence>
<name>A0ABY7B990_9PSEU</name>
<dbReference type="Proteomes" id="UP001163203">
    <property type="component" value="Chromosome"/>
</dbReference>
<dbReference type="InterPro" id="IPR000791">
    <property type="entry name" value="Gpr1/Fun34/SatP-like"/>
</dbReference>
<dbReference type="PANTHER" id="PTHR31123">
    <property type="entry name" value="ACCUMULATION OF DYADS PROTEIN 2-RELATED"/>
    <property type="match status" value="1"/>
</dbReference>
<proteinExistence type="inferred from homology"/>
<feature type="transmembrane region" description="Helical" evidence="6">
    <location>
        <begin position="66"/>
        <end position="88"/>
    </location>
</feature>
<protein>
    <submittedName>
        <fullName evidence="7">Acetate uptake transporter</fullName>
    </submittedName>
</protein>
<dbReference type="RefSeq" id="WP_268758998.1">
    <property type="nucleotide sequence ID" value="NZ_CP113836.1"/>
</dbReference>
<reference evidence="7" key="1">
    <citation type="submission" date="2022-11" db="EMBL/GenBank/DDBJ databases">
        <authorList>
            <person name="Mo P."/>
        </authorList>
    </citation>
    <scope>NUCLEOTIDE SEQUENCE</scope>
    <source>
        <strain evidence="7">HUAS 11-8</strain>
    </source>
</reference>
<comment type="subcellular location">
    <subcellularLocation>
        <location evidence="1">Membrane</location>
        <topology evidence="1">Multi-pass membrane protein</topology>
    </subcellularLocation>
</comment>
<keyword evidence="5 6" id="KW-0472">Membrane</keyword>
<feature type="transmembrane region" description="Helical" evidence="6">
    <location>
        <begin position="130"/>
        <end position="154"/>
    </location>
</feature>
<evidence type="ECO:0000256" key="4">
    <source>
        <dbReference type="ARBA" id="ARBA00022989"/>
    </source>
</evidence>
<dbReference type="PANTHER" id="PTHR31123:SF1">
    <property type="entry name" value="ACCUMULATION OF DYADS PROTEIN 2-RELATED"/>
    <property type="match status" value="1"/>
</dbReference>
<evidence type="ECO:0000256" key="6">
    <source>
        <dbReference type="SAM" id="Phobius"/>
    </source>
</evidence>
<feature type="transmembrane region" description="Helical" evidence="6">
    <location>
        <begin position="161"/>
        <end position="183"/>
    </location>
</feature>
<evidence type="ECO:0000256" key="1">
    <source>
        <dbReference type="ARBA" id="ARBA00004141"/>
    </source>
</evidence>
<dbReference type="InterPro" id="IPR051633">
    <property type="entry name" value="AceTr"/>
</dbReference>
<dbReference type="Pfam" id="PF01184">
    <property type="entry name" value="Gpr1_Fun34_YaaH"/>
    <property type="match status" value="1"/>
</dbReference>
<evidence type="ECO:0000256" key="3">
    <source>
        <dbReference type="ARBA" id="ARBA00022692"/>
    </source>
</evidence>
<dbReference type="EMBL" id="CP113836">
    <property type="protein sequence ID" value="WAL68906.1"/>
    <property type="molecule type" value="Genomic_DNA"/>
</dbReference>
<evidence type="ECO:0000256" key="2">
    <source>
        <dbReference type="ARBA" id="ARBA00005587"/>
    </source>
</evidence>
<evidence type="ECO:0000256" key="5">
    <source>
        <dbReference type="ARBA" id="ARBA00023136"/>
    </source>
</evidence>
<comment type="similarity">
    <text evidence="2">Belongs to the acetate uptake transporter (AceTr) (TC 2.A.96) family.</text>
</comment>
<evidence type="ECO:0000313" key="8">
    <source>
        <dbReference type="Proteomes" id="UP001163203"/>
    </source>
</evidence>